<dbReference type="InterPro" id="IPR037197">
    <property type="entry name" value="WWE_dom_sf"/>
</dbReference>
<feature type="domain" description="C3H1-type" evidence="6">
    <location>
        <begin position="191"/>
        <end position="218"/>
    </location>
</feature>
<dbReference type="SUPFAM" id="SSF56399">
    <property type="entry name" value="ADP-ribosylation"/>
    <property type="match status" value="1"/>
</dbReference>
<feature type="compositionally biased region" description="Polar residues" evidence="5">
    <location>
        <begin position="377"/>
        <end position="389"/>
    </location>
</feature>
<evidence type="ECO:0000256" key="1">
    <source>
        <dbReference type="ARBA" id="ARBA00004123"/>
    </source>
</evidence>
<feature type="domain" description="WWE" evidence="7">
    <location>
        <begin position="287"/>
        <end position="364"/>
    </location>
</feature>
<dbReference type="Gene3D" id="3.30.720.50">
    <property type="match status" value="1"/>
</dbReference>
<dbReference type="SUPFAM" id="SSF117839">
    <property type="entry name" value="WWE domain"/>
    <property type="match status" value="1"/>
</dbReference>
<evidence type="ECO:0000256" key="4">
    <source>
        <dbReference type="PROSITE-ProRule" id="PRU00723"/>
    </source>
</evidence>
<dbReference type="Proteomes" id="UP000694891">
    <property type="component" value="Unplaced"/>
</dbReference>
<dbReference type="PROSITE" id="PS50103">
    <property type="entry name" value="ZF_C3H1"/>
    <property type="match status" value="1"/>
</dbReference>
<dbReference type="GO" id="GO:0003950">
    <property type="term" value="F:NAD+ poly-ADP-ribosyltransferase activity"/>
    <property type="evidence" value="ECO:0007669"/>
    <property type="project" value="InterPro"/>
</dbReference>
<evidence type="ECO:0000256" key="3">
    <source>
        <dbReference type="ARBA" id="ARBA00024347"/>
    </source>
</evidence>
<name>A0A9Y4JG01_9TELE</name>
<feature type="zinc finger region" description="C3H1-type" evidence="4">
    <location>
        <begin position="191"/>
        <end position="218"/>
    </location>
</feature>
<accession>A0A9Y4JG01</accession>
<dbReference type="PROSITE" id="PS51059">
    <property type="entry name" value="PARP_CATALYTIC"/>
    <property type="match status" value="1"/>
</dbReference>
<organism evidence="9 10">
    <name type="scientific">Stegastes partitus</name>
    <name type="common">bicolor damselfish</name>
    <dbReference type="NCBI Taxonomy" id="144197"/>
    <lineage>
        <taxon>Eukaryota</taxon>
        <taxon>Metazoa</taxon>
        <taxon>Chordata</taxon>
        <taxon>Craniata</taxon>
        <taxon>Vertebrata</taxon>
        <taxon>Euteleostomi</taxon>
        <taxon>Actinopterygii</taxon>
        <taxon>Neopterygii</taxon>
        <taxon>Teleostei</taxon>
        <taxon>Neoteleostei</taxon>
        <taxon>Acanthomorphata</taxon>
        <taxon>Ovalentaria</taxon>
        <taxon>Pomacentridae</taxon>
        <taxon>Stegastes</taxon>
    </lineage>
</organism>
<dbReference type="CDD" id="cd01439">
    <property type="entry name" value="TCCD_inducible_PARP_like"/>
    <property type="match status" value="1"/>
</dbReference>
<dbReference type="InterPro" id="IPR012317">
    <property type="entry name" value="Poly(ADP-ribose)pol_cat_dom"/>
</dbReference>
<dbReference type="GO" id="GO:1990404">
    <property type="term" value="F:NAD+-protein mono-ADP-ribosyltransferase activity"/>
    <property type="evidence" value="ECO:0007669"/>
    <property type="project" value="TreeGrafter"/>
</dbReference>
<evidence type="ECO:0000313" key="10">
    <source>
        <dbReference type="RefSeq" id="XP_008274719.1"/>
    </source>
</evidence>
<keyword evidence="4" id="KW-0479">Metal-binding</keyword>
<dbReference type="InterPro" id="IPR004170">
    <property type="entry name" value="WWE_dom"/>
</dbReference>
<feature type="domain" description="PARP catalytic" evidence="8">
    <location>
        <begin position="410"/>
        <end position="617"/>
    </location>
</feature>
<keyword evidence="4" id="KW-0863">Zinc-finger</keyword>
<dbReference type="PANTHER" id="PTHR45740">
    <property type="entry name" value="POLY [ADP-RIBOSE] POLYMERASE"/>
    <property type="match status" value="1"/>
</dbReference>
<dbReference type="PROSITE" id="PS50918">
    <property type="entry name" value="WWE"/>
    <property type="match status" value="1"/>
</dbReference>
<keyword evidence="9" id="KW-1185">Reference proteome</keyword>
<gene>
    <name evidence="10" type="primary">LOC103353493</name>
</gene>
<evidence type="ECO:0000259" key="8">
    <source>
        <dbReference type="PROSITE" id="PS51059"/>
    </source>
</evidence>
<comment type="similarity">
    <text evidence="3">Belongs to the ARTD/PARP family.</text>
</comment>
<dbReference type="InterPro" id="IPR051712">
    <property type="entry name" value="ARTD-AVP"/>
</dbReference>
<evidence type="ECO:0000259" key="6">
    <source>
        <dbReference type="PROSITE" id="PS50103"/>
    </source>
</evidence>
<dbReference type="GO" id="GO:0008270">
    <property type="term" value="F:zinc ion binding"/>
    <property type="evidence" value="ECO:0007669"/>
    <property type="project" value="UniProtKB-KW"/>
</dbReference>
<dbReference type="GeneID" id="103353493"/>
<dbReference type="AlphaFoldDB" id="A0A9Y4JG01"/>
<proteinExistence type="inferred from homology"/>
<keyword evidence="4" id="KW-0862">Zinc</keyword>
<reference evidence="10" key="1">
    <citation type="submission" date="2025-08" db="UniProtKB">
        <authorList>
            <consortium name="RefSeq"/>
        </authorList>
    </citation>
    <scope>IDENTIFICATION</scope>
</reference>
<keyword evidence="2" id="KW-0539">Nucleus</keyword>
<sequence length="617" mass="69988">MADLSCSGGVKRKLAAGVSAAQPRSSKVTFLSHSFLFVEIPADADTSLPVWEALRSRQVDMSWTVNPYSISIHVTPVTSKQGNASASSINETTSSSTFSPGVQYVPQQHNVLLPFSQNSSLLPCPFSHHHETPADPNPATAIVAQTQPDHQSSTPTKNEVPSAILTPTCSPTVLQTPSTAPVPVAFHTKISPDVEICDSFLLGICQAGTRCKMHHTRYPFHWQLWSVVTHQWVDVSPRSQVLLERLYCNVNIETVVLKEGHVCYNLDFDSMELDGPYKYDSIRRLTNADSPARNPYYPSKWKIYWWNNLGWEEYKLHLSTLLLNMMSEKEPECFFHIGSERYKVDFTAMLQTNIRTGFQRDVRYRPVYRSPDHMQPHLQTGIQSDSTQPIRDPPDANFNVDPLEEFSSWYPPVWRQASEQDCSIVDVPAGTRAYKSIQNLFYESMSETAVDVIGIQQVQNVLHWDKYQRQKAHMQKHHTNSEEPLERHLFHGTTSEASEGICYNNFDPRMAGVNGTAYGFGSYFATTAVLANPYSNTEEADEVQHMFLAKVLVGKVTLGSSSYHRPPPCSSKTKQYHLYDACVDKWHDPTMFVVFDSCQCYPYYLIKYKDLPREIYI</sequence>
<evidence type="ECO:0000256" key="5">
    <source>
        <dbReference type="SAM" id="MobiDB-lite"/>
    </source>
</evidence>
<dbReference type="Pfam" id="PF00644">
    <property type="entry name" value="PARP"/>
    <property type="match status" value="1"/>
</dbReference>
<dbReference type="RefSeq" id="XP_008274719.1">
    <property type="nucleotide sequence ID" value="XM_008276497.1"/>
</dbReference>
<dbReference type="Gene3D" id="3.90.228.10">
    <property type="match status" value="1"/>
</dbReference>
<evidence type="ECO:0000256" key="2">
    <source>
        <dbReference type="ARBA" id="ARBA00023242"/>
    </source>
</evidence>
<feature type="region of interest" description="Disordered" evidence="5">
    <location>
        <begin position="375"/>
        <end position="396"/>
    </location>
</feature>
<evidence type="ECO:0000313" key="9">
    <source>
        <dbReference type="Proteomes" id="UP000694891"/>
    </source>
</evidence>
<protein>
    <submittedName>
        <fullName evidence="10">TCDD-inducible poly [ADP-ribose] polymerase-like</fullName>
    </submittedName>
</protein>
<dbReference type="Pfam" id="PF02825">
    <property type="entry name" value="WWE"/>
    <property type="match status" value="1"/>
</dbReference>
<dbReference type="GO" id="GO:0005634">
    <property type="term" value="C:nucleus"/>
    <property type="evidence" value="ECO:0007669"/>
    <property type="project" value="UniProtKB-SubCell"/>
</dbReference>
<evidence type="ECO:0000259" key="7">
    <source>
        <dbReference type="PROSITE" id="PS50918"/>
    </source>
</evidence>
<dbReference type="InterPro" id="IPR000571">
    <property type="entry name" value="Znf_CCCH"/>
</dbReference>
<dbReference type="PANTHER" id="PTHR45740:SF6">
    <property type="entry name" value="PROTEIN MONO-ADP-RIBOSYLTRANSFERASE PARP12"/>
    <property type="match status" value="1"/>
</dbReference>
<comment type="subcellular location">
    <subcellularLocation>
        <location evidence="1">Nucleus</location>
    </subcellularLocation>
</comment>